<dbReference type="InterPro" id="IPR011006">
    <property type="entry name" value="CheY-like_superfamily"/>
</dbReference>
<feature type="domain" description="Response regulatory" evidence="7">
    <location>
        <begin position="1195"/>
        <end position="1326"/>
    </location>
</feature>
<dbReference type="SUPFAM" id="SSF55874">
    <property type="entry name" value="ATPase domain of HSP90 chaperone/DNA topoisomerase II/histidine kinase"/>
    <property type="match status" value="1"/>
</dbReference>
<gene>
    <name evidence="8" type="ORF">N7492_007421</name>
</gene>
<dbReference type="InterPro" id="IPR003594">
    <property type="entry name" value="HATPase_dom"/>
</dbReference>
<evidence type="ECO:0000313" key="9">
    <source>
        <dbReference type="Proteomes" id="UP001146351"/>
    </source>
</evidence>
<dbReference type="Proteomes" id="UP001146351">
    <property type="component" value="Unassembled WGS sequence"/>
</dbReference>
<dbReference type="PRINTS" id="PR00344">
    <property type="entry name" value="BCTRLSENSOR"/>
</dbReference>
<evidence type="ECO:0000256" key="3">
    <source>
        <dbReference type="ARBA" id="ARBA00022777"/>
    </source>
</evidence>
<dbReference type="FunFam" id="3.30.450.40:FF:000083">
    <property type="entry name" value="Sensor histidine kinase/response regulator, putative (AFU_orthologue AFUA_4G00660)"/>
    <property type="match status" value="1"/>
</dbReference>
<feature type="region of interest" description="Disordered" evidence="5">
    <location>
        <begin position="1104"/>
        <end position="1135"/>
    </location>
</feature>
<dbReference type="OrthoDB" id="303614at2759"/>
<dbReference type="SUPFAM" id="SSF47384">
    <property type="entry name" value="Homodimeric domain of signal transducing histidine kinase"/>
    <property type="match status" value="1"/>
</dbReference>
<keyword evidence="2" id="KW-0808">Transferase</keyword>
<dbReference type="InterPro" id="IPR001789">
    <property type="entry name" value="Sig_transdc_resp-reg_receiver"/>
</dbReference>
<dbReference type="InterPro" id="IPR036097">
    <property type="entry name" value="HisK_dim/P_sf"/>
</dbReference>
<dbReference type="InterPro" id="IPR004358">
    <property type="entry name" value="Sig_transdc_His_kin-like_C"/>
</dbReference>
<dbReference type="Gene3D" id="3.40.50.2300">
    <property type="match status" value="1"/>
</dbReference>
<feature type="region of interest" description="Disordered" evidence="5">
    <location>
        <begin position="426"/>
        <end position="463"/>
    </location>
</feature>
<dbReference type="PROSITE" id="PS50109">
    <property type="entry name" value="HIS_KIN"/>
    <property type="match status" value="1"/>
</dbReference>
<dbReference type="GO" id="GO:0000155">
    <property type="term" value="F:phosphorelay sensor kinase activity"/>
    <property type="evidence" value="ECO:0007669"/>
    <property type="project" value="InterPro"/>
</dbReference>
<dbReference type="SUPFAM" id="SSF52172">
    <property type="entry name" value="CheY-like"/>
    <property type="match status" value="1"/>
</dbReference>
<dbReference type="Gene3D" id="3.30.565.10">
    <property type="entry name" value="Histidine kinase-like ATPase, C-terminal domain"/>
    <property type="match status" value="1"/>
</dbReference>
<dbReference type="InterPro" id="IPR029016">
    <property type="entry name" value="GAF-like_dom_sf"/>
</dbReference>
<evidence type="ECO:0000256" key="2">
    <source>
        <dbReference type="ARBA" id="ARBA00022679"/>
    </source>
</evidence>
<feature type="region of interest" description="Disordered" evidence="5">
    <location>
        <begin position="853"/>
        <end position="876"/>
    </location>
</feature>
<keyword evidence="3" id="KW-0418">Kinase</keyword>
<dbReference type="SMART" id="SM00448">
    <property type="entry name" value="REC"/>
    <property type="match status" value="1"/>
</dbReference>
<dbReference type="PROSITE" id="PS50110">
    <property type="entry name" value="RESPONSE_REGULATORY"/>
    <property type="match status" value="1"/>
</dbReference>
<dbReference type="InterPro" id="IPR036890">
    <property type="entry name" value="HATPase_C_sf"/>
</dbReference>
<dbReference type="Pfam" id="PF02518">
    <property type="entry name" value="HATPase_c"/>
    <property type="match status" value="1"/>
</dbReference>
<name>A0A9W9HZS8_9EURO</name>
<dbReference type="CDD" id="cd00082">
    <property type="entry name" value="HisKA"/>
    <property type="match status" value="1"/>
</dbReference>
<dbReference type="PANTHER" id="PTHR43719">
    <property type="entry name" value="TWO-COMPONENT HISTIDINE KINASE"/>
    <property type="match status" value="1"/>
</dbReference>
<dbReference type="SMART" id="SM00388">
    <property type="entry name" value="HisKA"/>
    <property type="match status" value="1"/>
</dbReference>
<dbReference type="Gene3D" id="3.30.450.40">
    <property type="match status" value="1"/>
</dbReference>
<feature type="compositionally biased region" description="Basic and acidic residues" evidence="5">
    <location>
        <begin position="353"/>
        <end position="378"/>
    </location>
</feature>
<proteinExistence type="predicted"/>
<reference evidence="8" key="2">
    <citation type="journal article" date="2023" name="IMA Fungus">
        <title>Comparative genomic study of the Penicillium genus elucidates a diverse pangenome and 15 lateral gene transfer events.</title>
        <authorList>
            <person name="Petersen C."/>
            <person name="Sorensen T."/>
            <person name="Nielsen M.R."/>
            <person name="Sondergaard T.E."/>
            <person name="Sorensen J.L."/>
            <person name="Fitzpatrick D.A."/>
            <person name="Frisvad J.C."/>
            <person name="Nielsen K.L."/>
        </authorList>
    </citation>
    <scope>NUCLEOTIDE SEQUENCE</scope>
    <source>
        <strain evidence="8">IBT 21917</strain>
    </source>
</reference>
<dbReference type="SUPFAM" id="SSF55781">
    <property type="entry name" value="GAF domain-like"/>
    <property type="match status" value="1"/>
</dbReference>
<dbReference type="FunFam" id="1.10.287.130:FF:000023">
    <property type="entry name" value="Sensor histidine kinase/response regulator, putative"/>
    <property type="match status" value="1"/>
</dbReference>
<feature type="compositionally biased region" description="Polar residues" evidence="5">
    <location>
        <begin position="709"/>
        <end position="720"/>
    </location>
</feature>
<evidence type="ECO:0000259" key="6">
    <source>
        <dbReference type="PROSITE" id="PS50109"/>
    </source>
</evidence>
<reference evidence="8" key="1">
    <citation type="submission" date="2022-11" db="EMBL/GenBank/DDBJ databases">
        <authorList>
            <person name="Petersen C."/>
        </authorList>
    </citation>
    <scope>NUCLEOTIDE SEQUENCE</scope>
    <source>
        <strain evidence="8">IBT 21917</strain>
    </source>
</reference>
<dbReference type="CDD" id="cd17546">
    <property type="entry name" value="REC_hyHK_CKI1_RcsC-like"/>
    <property type="match status" value="1"/>
</dbReference>
<evidence type="ECO:0000259" key="7">
    <source>
        <dbReference type="PROSITE" id="PS50110"/>
    </source>
</evidence>
<dbReference type="Gene3D" id="1.10.287.130">
    <property type="match status" value="1"/>
</dbReference>
<evidence type="ECO:0000256" key="5">
    <source>
        <dbReference type="SAM" id="MobiDB-lite"/>
    </source>
</evidence>
<dbReference type="SMART" id="SM00065">
    <property type="entry name" value="GAF"/>
    <property type="match status" value="1"/>
</dbReference>
<dbReference type="Pfam" id="PF00072">
    <property type="entry name" value="Response_reg"/>
    <property type="match status" value="1"/>
</dbReference>
<dbReference type="InterPro" id="IPR003018">
    <property type="entry name" value="GAF"/>
</dbReference>
<feature type="region of interest" description="Disordered" evidence="5">
    <location>
        <begin position="330"/>
        <end position="390"/>
    </location>
</feature>
<feature type="domain" description="Histidine kinase" evidence="6">
    <location>
        <begin position="646"/>
        <end position="949"/>
    </location>
</feature>
<dbReference type="PANTHER" id="PTHR43719:SF69">
    <property type="entry name" value="HISTIDINE KINASE G7"/>
    <property type="match status" value="1"/>
</dbReference>
<dbReference type="InterPro" id="IPR050956">
    <property type="entry name" value="2C_system_His_kinase"/>
</dbReference>
<evidence type="ECO:0000256" key="4">
    <source>
        <dbReference type="PROSITE-ProRule" id="PRU00169"/>
    </source>
</evidence>
<dbReference type="SMART" id="SM00387">
    <property type="entry name" value="HATPase_c"/>
    <property type="match status" value="1"/>
</dbReference>
<dbReference type="InterPro" id="IPR003661">
    <property type="entry name" value="HisK_dim/P_dom"/>
</dbReference>
<evidence type="ECO:0000313" key="8">
    <source>
        <dbReference type="EMBL" id="KAJ5162029.1"/>
    </source>
</evidence>
<feature type="region of interest" description="Disordered" evidence="5">
    <location>
        <begin position="709"/>
        <end position="737"/>
    </location>
</feature>
<dbReference type="EMBL" id="JAPQKO010000005">
    <property type="protein sequence ID" value="KAJ5162029.1"/>
    <property type="molecule type" value="Genomic_DNA"/>
</dbReference>
<feature type="modified residue" description="4-aspartylphosphate" evidence="4">
    <location>
        <position position="1246"/>
    </location>
</feature>
<organism evidence="8 9">
    <name type="scientific">Penicillium capsulatum</name>
    <dbReference type="NCBI Taxonomy" id="69766"/>
    <lineage>
        <taxon>Eukaryota</taxon>
        <taxon>Fungi</taxon>
        <taxon>Dikarya</taxon>
        <taxon>Ascomycota</taxon>
        <taxon>Pezizomycotina</taxon>
        <taxon>Eurotiomycetes</taxon>
        <taxon>Eurotiomycetidae</taxon>
        <taxon>Eurotiales</taxon>
        <taxon>Aspergillaceae</taxon>
        <taxon>Penicillium</taxon>
    </lineage>
</organism>
<dbReference type="InterPro" id="IPR005467">
    <property type="entry name" value="His_kinase_dom"/>
</dbReference>
<sequence length="1326" mass="146275">MIDKGKLLHAEAYFARAAFIRHPKTATVGILWHVDANARFFLTPAMASRANSIPRDRSRLAQEREFHKYYLFGPTGPDLGERTSTADHGRIAVAQHSHDTSLTAFAQLGALRLNARRAVISLFDRSHQHILAEATRTLSLQTGQPDHDDDRLWFGVRSLPREYGICSHIVDIPRVRVKGRSDTTSLEQIRKMALVVPDVREDPRFQGTGLVADFPNARFYAGVPIVSPKGIVIGSYSIIDDTTRDTLDPALQAFMAAMSKTVMNHLSLARVSEASRRGDRMIDGLGSFIEGKATLRGPTRKAHLADTQAHVEADTVEGHLDSKQQSLLLQTRSDRRRDTMSGDFPKPPGISRPVERLLETKSTEKVDTVTDRPADAKDPPGQPPDTAPPSKVREAFARAANIIRESMQVQGAVFFDASLPSYGCKPEDIQTESSETDGTSRCSDDCSDSSVPESASVTATGDDVDPDSIAACEVLGFSTSLTSSINHDLTATDKFVMHGKLLRALLRRYPRGKIFNFDEEGSISSGDTSEGSSRQLSKLVELQADSDPRPRLVRKKSTRESRRRAEASDIIHIFPGARSVCFLPLWDSHRSRWFAGIVAWTCIPQRVFTVAPDLLFLHAFGNNLMAEIHRLDIESTHNQHATLISSISHELRSPLHGILGSSELLRDIPLNTTQRDMIQTMESCGQTLLDIINHLLDFAKINQSNIHRSAKSSTSLQQRTSKTRKHPKTMDSKKPLGLIRPTGLTPEIDLATITEEVVDAVYAGHCFQRMSKFQFHTLDTVLSAKSRFTSKHIANTGKGNNVAIVLDIDQSVNWKLKMEPGAWRRILMNIFGNALKHTETGFVHVRLSFLRASSSKSGDPEEPSTEKHGSKDASSQILLTIQDTGRGISQEYLKNHLYTPFSQENPLLPGNGLGLSIVQHTVQSLGGSIDIQSTGSSGCDVSVRVKAPPMPLHIDLPSSPFAQTRSKSLGFIGFNSSIESAWDATSLVENSLRTLCEKFLGIQFKVLDFSQDIFQACDYFFLAQLGSTTLQELATQTCVVNEKRKQHRCLDSPLIVLCTTPCDAQELLAIARGIDEEVAIEVISQPCGPRKFAKTLELCTEHNVPPRRLDSSSSDQLPSEPISTPDPDSMIEMNLGPEDKDQSYMELTPKPKSNEYDPVDLEMDTLGISERKEHLDNAEAKLSAENTANISDSPKALIVDDNEINQKLLAAFLKKQKWSYTTAANGLEALKAFHAEPGAFKVIFMDITMPVMDGLTATREVRHLEQSYLSSLDAAAKASWKPVTIVAVTGLGSVTAQQEAFNSGVDDFLMRPVRFGDLRGILEADR</sequence>
<evidence type="ECO:0000256" key="1">
    <source>
        <dbReference type="ARBA" id="ARBA00022553"/>
    </source>
</evidence>
<keyword evidence="9" id="KW-1185">Reference proteome</keyword>
<accession>A0A9W9HZS8</accession>
<protein>
    <submittedName>
        <fullName evidence="8">Uncharacterized protein</fullName>
    </submittedName>
</protein>
<comment type="caution">
    <text evidence="8">The sequence shown here is derived from an EMBL/GenBank/DDBJ whole genome shotgun (WGS) entry which is preliminary data.</text>
</comment>
<dbReference type="Pfam" id="PF00512">
    <property type="entry name" value="HisKA"/>
    <property type="match status" value="1"/>
</dbReference>
<keyword evidence="1 4" id="KW-0597">Phosphoprotein</keyword>